<proteinExistence type="predicted"/>
<dbReference type="Gene3D" id="3.30.1610.10">
    <property type="entry name" value="Peptidase S59, nucleoporin"/>
    <property type="match status" value="1"/>
</dbReference>
<feature type="compositionally biased region" description="Low complexity" evidence="1">
    <location>
        <begin position="158"/>
        <end position="181"/>
    </location>
</feature>
<organism evidence="3 4">
    <name type="scientific">Tritrichomonas musculus</name>
    <dbReference type="NCBI Taxonomy" id="1915356"/>
    <lineage>
        <taxon>Eukaryota</taxon>
        <taxon>Metamonada</taxon>
        <taxon>Parabasalia</taxon>
        <taxon>Tritrichomonadida</taxon>
        <taxon>Tritrichomonadidae</taxon>
        <taxon>Tritrichomonas</taxon>
    </lineage>
</organism>
<comment type="caution">
    <text evidence="3">The sequence shown here is derived from an EMBL/GenBank/DDBJ whole genome shotgun (WGS) entry which is preliminary data.</text>
</comment>
<evidence type="ECO:0000313" key="4">
    <source>
        <dbReference type="Proteomes" id="UP001470230"/>
    </source>
</evidence>
<dbReference type="EMBL" id="JAPFFF010000443">
    <property type="protein sequence ID" value="KAK8834269.1"/>
    <property type="molecule type" value="Genomic_DNA"/>
</dbReference>
<evidence type="ECO:0000256" key="1">
    <source>
        <dbReference type="SAM" id="MobiDB-lite"/>
    </source>
</evidence>
<evidence type="ECO:0000313" key="2">
    <source>
        <dbReference type="EMBL" id="KAK8834269.1"/>
    </source>
</evidence>
<feature type="region of interest" description="Disordered" evidence="1">
    <location>
        <begin position="1"/>
        <end position="31"/>
    </location>
</feature>
<reference evidence="3 4" key="1">
    <citation type="submission" date="2024-04" db="EMBL/GenBank/DDBJ databases">
        <title>Tritrichomonas musculus Genome.</title>
        <authorList>
            <person name="Alves-Ferreira E."/>
            <person name="Grigg M."/>
            <person name="Lorenzi H."/>
            <person name="Galac M."/>
        </authorList>
    </citation>
    <scope>NUCLEOTIDE SEQUENCE [LARGE SCALE GENOMIC DNA]</scope>
    <source>
        <strain evidence="3 4">EAF2021</strain>
    </source>
</reference>
<keyword evidence="4" id="KW-1185">Reference proteome</keyword>
<sequence length="472" mass="53735">MNTNNPFAAAANNQAQKTTTTTGQTTASNASTAPKFSFTMNSTFGQNNSNNAVPDSATLVDLDKEKDIKRIITFGYNEQNEIFYYLPMEGEKANKSETNKHIMYTMHNIYKDEKDSPKNYSLLQVRFFDYVQYKTQGDQPHFLLENPKKCKGSPIDPNAAQSAQGGQENQAGAANANANANKPPEPPKDFSRVFQNQQAEPAPVNTSLRYFLTFSKDAKAEGLPESSAHKSAFLVIPKKKIATEHEKGDQFQKKVNATVQLSKNYDFLFDSPIASSSQFNLIDRTPITILEDKLKCGEPQNFNPKIEVISDENSVRLLRESYGSIDFFSPIYNINKFDVSMFVDIEQRYVNINCQLAKDYGLNLNKNALVTLENVFPTDFYDYRDNDNDGDEHNDEHDNEHDNSNNDNENHRININEVRQQLLENYGEKLKAYCEDEERKNSLSFVSYFPQEKKLLFYVTNFEAGPFHFPLS</sequence>
<dbReference type="Proteomes" id="UP001470230">
    <property type="component" value="Unassembled WGS sequence"/>
</dbReference>
<accession>A0ABR2IJ40</accession>
<dbReference type="InterPro" id="IPR036903">
    <property type="entry name" value="Nup98_auto-Pept-S59_dom_sf"/>
</dbReference>
<feature type="region of interest" description="Disordered" evidence="1">
    <location>
        <begin position="383"/>
        <end position="411"/>
    </location>
</feature>
<dbReference type="SUPFAM" id="SSF82215">
    <property type="entry name" value="C-terminal autoproteolytic domain of nucleoporin nup98"/>
    <property type="match status" value="1"/>
</dbReference>
<dbReference type="EMBL" id="JAPFFF010000017">
    <property type="protein sequence ID" value="KAK8863635.1"/>
    <property type="molecule type" value="Genomic_DNA"/>
</dbReference>
<feature type="region of interest" description="Disordered" evidence="1">
    <location>
        <begin position="142"/>
        <end position="191"/>
    </location>
</feature>
<evidence type="ECO:0000313" key="3">
    <source>
        <dbReference type="EMBL" id="KAK8863635.1"/>
    </source>
</evidence>
<feature type="compositionally biased region" description="Basic and acidic residues" evidence="1">
    <location>
        <begin position="394"/>
        <end position="411"/>
    </location>
</feature>
<protein>
    <submittedName>
        <fullName evidence="3">Uncharacterized protein</fullName>
    </submittedName>
</protein>
<gene>
    <name evidence="3" type="ORF">M9Y10_011323</name>
    <name evidence="2" type="ORF">M9Y10_032063</name>
</gene>
<name>A0ABR2IJ40_9EUKA</name>